<reference evidence="3" key="1">
    <citation type="submission" date="2021-03" db="EMBL/GenBank/DDBJ databases">
        <authorList>
            <person name="Tagirdzhanova G."/>
        </authorList>
    </citation>
    <scope>NUCLEOTIDE SEQUENCE</scope>
</reference>
<feature type="transmembrane region" description="Helical" evidence="2">
    <location>
        <begin position="321"/>
        <end position="342"/>
    </location>
</feature>
<comment type="caution">
    <text evidence="3">The sequence shown here is derived from an EMBL/GenBank/DDBJ whole genome shotgun (WGS) entry which is preliminary data.</text>
</comment>
<evidence type="ECO:0000313" key="4">
    <source>
        <dbReference type="Proteomes" id="UP000664203"/>
    </source>
</evidence>
<feature type="region of interest" description="Disordered" evidence="1">
    <location>
        <begin position="120"/>
        <end position="159"/>
    </location>
</feature>
<dbReference type="Proteomes" id="UP000664203">
    <property type="component" value="Unassembled WGS sequence"/>
</dbReference>
<name>A0A8H3FHU5_9LECA</name>
<keyword evidence="2" id="KW-0472">Membrane</keyword>
<feature type="compositionally biased region" description="Polar residues" evidence="1">
    <location>
        <begin position="127"/>
        <end position="141"/>
    </location>
</feature>
<accession>A0A8H3FHU5</accession>
<sequence>MALRCLTRLRSRIFVSVVEGNNVYFLPRSRPHERAYTALSPSKARPVIRPHTSHSVRSLATARAESPPKTRNTSSSRPSERVLAEKLETAASVVKSDIVPSEVAVQRALHICENLARSLTEPIESPETPSRLQKHPTSNLLSLDERSRSPRTSSPVETSPRWFLEDHTADSISSTAYTIVTDPKVFITPALLATYLYTQSMLGRPDSIPQIFDLYAFKSIPQPGSLPIKYKDANPKRVSSAVPLVLAHMALTAAIEAKSLPLCLSIIDTSVCTTASKRSKLLRSALLPFSGLALAPVAAYVLAAQLAQYQHSMEYQMATNMAFAGILAYVGFTATIGVVAIATANDQMDRITWAMGTPLRERWLREEERALLDRVAGAWGFQDENKRGEEEGREWEALREWALTRGMVLDKPELMEGME</sequence>
<keyword evidence="2" id="KW-1133">Transmembrane helix</keyword>
<feature type="transmembrane region" description="Helical" evidence="2">
    <location>
        <begin position="286"/>
        <end position="309"/>
    </location>
</feature>
<organism evidence="3 4">
    <name type="scientific">Alectoria fallacina</name>
    <dbReference type="NCBI Taxonomy" id="1903189"/>
    <lineage>
        <taxon>Eukaryota</taxon>
        <taxon>Fungi</taxon>
        <taxon>Dikarya</taxon>
        <taxon>Ascomycota</taxon>
        <taxon>Pezizomycotina</taxon>
        <taxon>Lecanoromycetes</taxon>
        <taxon>OSLEUM clade</taxon>
        <taxon>Lecanoromycetidae</taxon>
        <taxon>Lecanorales</taxon>
        <taxon>Lecanorineae</taxon>
        <taxon>Parmeliaceae</taxon>
        <taxon>Alectoria</taxon>
    </lineage>
</organism>
<gene>
    <name evidence="3" type="ORF">ALECFALPRED_002289</name>
</gene>
<protein>
    <submittedName>
        <fullName evidence="3">Uncharacterized protein</fullName>
    </submittedName>
</protein>
<evidence type="ECO:0000256" key="2">
    <source>
        <dbReference type="SAM" id="Phobius"/>
    </source>
</evidence>
<evidence type="ECO:0000313" key="3">
    <source>
        <dbReference type="EMBL" id="CAF9923042.1"/>
    </source>
</evidence>
<dbReference type="EMBL" id="CAJPDR010000163">
    <property type="protein sequence ID" value="CAF9923042.1"/>
    <property type="molecule type" value="Genomic_DNA"/>
</dbReference>
<keyword evidence="4" id="KW-1185">Reference proteome</keyword>
<dbReference type="AlphaFoldDB" id="A0A8H3FHU5"/>
<evidence type="ECO:0000256" key="1">
    <source>
        <dbReference type="SAM" id="MobiDB-lite"/>
    </source>
</evidence>
<dbReference type="OrthoDB" id="5360701at2759"/>
<keyword evidence="2" id="KW-0812">Transmembrane</keyword>
<feature type="region of interest" description="Disordered" evidence="1">
    <location>
        <begin position="40"/>
        <end position="81"/>
    </location>
</feature>
<proteinExistence type="predicted"/>